<dbReference type="SUPFAM" id="SSF57903">
    <property type="entry name" value="FYVE/PHD zinc finger"/>
    <property type="match status" value="1"/>
</dbReference>
<keyword evidence="2" id="KW-1185">Reference proteome</keyword>
<reference evidence="1 2" key="1">
    <citation type="submission" date="2013-11" db="EMBL/GenBank/DDBJ databases">
        <title>Genome sequencing of Stegodyphus mimosarum.</title>
        <authorList>
            <person name="Bechsgaard J."/>
        </authorList>
    </citation>
    <scope>NUCLEOTIDE SEQUENCE [LARGE SCALE GENOMIC DNA]</scope>
</reference>
<dbReference type="Proteomes" id="UP000054359">
    <property type="component" value="Unassembled WGS sequence"/>
</dbReference>
<dbReference type="OrthoDB" id="10002605at2759"/>
<evidence type="ECO:0000313" key="1">
    <source>
        <dbReference type="EMBL" id="KFM82210.1"/>
    </source>
</evidence>
<name>A0A087UXX1_STEMI</name>
<feature type="non-terminal residue" evidence="1">
    <location>
        <position position="242"/>
    </location>
</feature>
<sequence>MLEKIKQQICNLNSHRKSEVIGEVNSMLRNVSEFLTLQSESSHLSTDHEKKRKILSQRSFFRTKKMKNKKINKLSKPTDEEKQVIESNIIGDSVAIIHEEHPYAAIEPTPSTSKSIIHSKLKPKFIMITENQSKILKKFLNVDIEQIVQNGHVIEAKNIKEINAIDDSIIDCAVDSIKHLFSESAWELLSSVIEKKKLNWLCHFCLTSTTYKSMVQCDMCQVWLHYECAGYCMESNNVDWFC</sequence>
<organism evidence="1 2">
    <name type="scientific">Stegodyphus mimosarum</name>
    <name type="common">African social velvet spider</name>
    <dbReference type="NCBI Taxonomy" id="407821"/>
    <lineage>
        <taxon>Eukaryota</taxon>
        <taxon>Metazoa</taxon>
        <taxon>Ecdysozoa</taxon>
        <taxon>Arthropoda</taxon>
        <taxon>Chelicerata</taxon>
        <taxon>Arachnida</taxon>
        <taxon>Araneae</taxon>
        <taxon>Araneomorphae</taxon>
        <taxon>Entelegynae</taxon>
        <taxon>Eresoidea</taxon>
        <taxon>Eresidae</taxon>
        <taxon>Stegodyphus</taxon>
    </lineage>
</organism>
<dbReference type="STRING" id="407821.A0A087UXX1"/>
<protein>
    <recommendedName>
        <fullName evidence="3">Zinc finger PHD-type domain-containing protein</fullName>
    </recommendedName>
</protein>
<dbReference type="InterPro" id="IPR013083">
    <property type="entry name" value="Znf_RING/FYVE/PHD"/>
</dbReference>
<gene>
    <name evidence="1" type="ORF">X975_25988</name>
</gene>
<dbReference type="Gene3D" id="3.30.40.10">
    <property type="entry name" value="Zinc/RING finger domain, C3HC4 (zinc finger)"/>
    <property type="match status" value="1"/>
</dbReference>
<evidence type="ECO:0000313" key="2">
    <source>
        <dbReference type="Proteomes" id="UP000054359"/>
    </source>
</evidence>
<dbReference type="EMBL" id="KK122200">
    <property type="protein sequence ID" value="KFM82210.1"/>
    <property type="molecule type" value="Genomic_DNA"/>
</dbReference>
<dbReference type="AlphaFoldDB" id="A0A087UXX1"/>
<dbReference type="InterPro" id="IPR011011">
    <property type="entry name" value="Znf_FYVE_PHD"/>
</dbReference>
<accession>A0A087UXX1</accession>
<proteinExistence type="predicted"/>
<evidence type="ECO:0008006" key="3">
    <source>
        <dbReference type="Google" id="ProtNLM"/>
    </source>
</evidence>